<sequence>MPVASASASASPKSASTTKPFDSERAHAALAALVPKLAPCKLAKGSAWSVKVTYAPDGHVLSAVPVGKHAAAQSACVSAPLKKATIAPFAGRPTPYVFNFVAGSK</sequence>
<dbReference type="AlphaFoldDB" id="A0A0K1PN73"/>
<evidence type="ECO:0000256" key="1">
    <source>
        <dbReference type="SAM" id="MobiDB-lite"/>
    </source>
</evidence>
<protein>
    <recommendedName>
        <fullName evidence="4">TolA protein</fullName>
    </recommendedName>
</protein>
<dbReference type="Proteomes" id="UP000064967">
    <property type="component" value="Chromosome"/>
</dbReference>
<evidence type="ECO:0000313" key="3">
    <source>
        <dbReference type="Proteomes" id="UP000064967"/>
    </source>
</evidence>
<accession>A0A0K1PN73</accession>
<feature type="compositionally biased region" description="Low complexity" evidence="1">
    <location>
        <begin position="1"/>
        <end position="20"/>
    </location>
</feature>
<evidence type="ECO:0000313" key="2">
    <source>
        <dbReference type="EMBL" id="AKU94990.1"/>
    </source>
</evidence>
<dbReference type="KEGG" id="llu:AKJ09_01654"/>
<keyword evidence="3" id="KW-1185">Reference proteome</keyword>
<reference evidence="2 3" key="1">
    <citation type="submission" date="2015-08" db="EMBL/GenBank/DDBJ databases">
        <authorList>
            <person name="Babu N.S."/>
            <person name="Beckwith C.J."/>
            <person name="Beseler K.G."/>
            <person name="Brison A."/>
            <person name="Carone J.V."/>
            <person name="Caskin T.P."/>
            <person name="Diamond M."/>
            <person name="Durham M.E."/>
            <person name="Foxe J.M."/>
            <person name="Go M."/>
            <person name="Henderson B.A."/>
            <person name="Jones I.B."/>
            <person name="McGettigan J.A."/>
            <person name="Micheletti S.J."/>
            <person name="Nasrallah M.E."/>
            <person name="Ortiz D."/>
            <person name="Piller C.R."/>
            <person name="Privatt S.R."/>
            <person name="Schneider S.L."/>
            <person name="Sharp S."/>
            <person name="Smith T.C."/>
            <person name="Stanton J.D."/>
            <person name="Ullery H.E."/>
            <person name="Wilson R.J."/>
            <person name="Serrano M.G."/>
            <person name="Buck G."/>
            <person name="Lee V."/>
            <person name="Wang Y."/>
            <person name="Carvalho R."/>
            <person name="Voegtly L."/>
            <person name="Shi R."/>
            <person name="Duckworth R."/>
            <person name="Johnson A."/>
            <person name="Loviza R."/>
            <person name="Walstead R."/>
            <person name="Shah Z."/>
            <person name="Kiflezghi M."/>
            <person name="Wade K."/>
            <person name="Ball S.L."/>
            <person name="Bradley K.W."/>
            <person name="Asai D.J."/>
            <person name="Bowman C.A."/>
            <person name="Russell D.A."/>
            <person name="Pope W.H."/>
            <person name="Jacobs-Sera D."/>
            <person name="Hendrix R.W."/>
            <person name="Hatfull G.F."/>
        </authorList>
    </citation>
    <scope>NUCLEOTIDE SEQUENCE [LARGE SCALE GENOMIC DNA]</scope>
    <source>
        <strain evidence="2 3">DSM 27648</strain>
    </source>
</reference>
<evidence type="ECO:0008006" key="4">
    <source>
        <dbReference type="Google" id="ProtNLM"/>
    </source>
</evidence>
<gene>
    <name evidence="2" type="ORF">AKJ09_01654</name>
</gene>
<dbReference type="STRING" id="1391654.AKJ09_01654"/>
<organism evidence="2 3">
    <name type="scientific">Labilithrix luteola</name>
    <dbReference type="NCBI Taxonomy" id="1391654"/>
    <lineage>
        <taxon>Bacteria</taxon>
        <taxon>Pseudomonadati</taxon>
        <taxon>Myxococcota</taxon>
        <taxon>Polyangia</taxon>
        <taxon>Polyangiales</taxon>
        <taxon>Labilitrichaceae</taxon>
        <taxon>Labilithrix</taxon>
    </lineage>
</organism>
<name>A0A0K1PN73_9BACT</name>
<proteinExistence type="predicted"/>
<feature type="region of interest" description="Disordered" evidence="1">
    <location>
        <begin position="1"/>
        <end position="21"/>
    </location>
</feature>
<dbReference type="EMBL" id="CP012333">
    <property type="protein sequence ID" value="AKU94990.1"/>
    <property type="molecule type" value="Genomic_DNA"/>
</dbReference>